<protein>
    <recommendedName>
        <fullName evidence="6">Thioredoxin domain-containing protein</fullName>
    </recommendedName>
</protein>
<feature type="transmembrane region" description="Helical" evidence="5">
    <location>
        <begin position="21"/>
        <end position="47"/>
    </location>
</feature>
<evidence type="ECO:0000256" key="4">
    <source>
        <dbReference type="ARBA" id="ARBA00023136"/>
    </source>
</evidence>
<evidence type="ECO:0000256" key="1">
    <source>
        <dbReference type="ARBA" id="ARBA00004370"/>
    </source>
</evidence>
<dbReference type="PROSITE" id="PS51352">
    <property type="entry name" value="THIOREDOXIN_2"/>
    <property type="match status" value="1"/>
</dbReference>
<evidence type="ECO:0000256" key="2">
    <source>
        <dbReference type="ARBA" id="ARBA00022692"/>
    </source>
</evidence>
<dbReference type="Pfam" id="PF07970">
    <property type="entry name" value="COPIIcoated_ERV"/>
    <property type="match status" value="1"/>
</dbReference>
<dbReference type="GO" id="GO:0016020">
    <property type="term" value="C:membrane"/>
    <property type="evidence" value="ECO:0007669"/>
    <property type="project" value="UniProtKB-SubCell"/>
</dbReference>
<evidence type="ECO:0000256" key="5">
    <source>
        <dbReference type="SAM" id="Phobius"/>
    </source>
</evidence>
<dbReference type="CDD" id="cd02961">
    <property type="entry name" value="PDI_a_family"/>
    <property type="match status" value="1"/>
</dbReference>
<dbReference type="EMBL" id="HBHP01032340">
    <property type="protein sequence ID" value="CAD9775925.1"/>
    <property type="molecule type" value="Transcribed_RNA"/>
</dbReference>
<keyword evidence="2 5" id="KW-0812">Transmembrane</keyword>
<dbReference type="GO" id="GO:0005783">
    <property type="term" value="C:endoplasmic reticulum"/>
    <property type="evidence" value="ECO:0007669"/>
    <property type="project" value="TreeGrafter"/>
</dbReference>
<evidence type="ECO:0000259" key="6">
    <source>
        <dbReference type="PROSITE" id="PS51352"/>
    </source>
</evidence>
<dbReference type="InterPro" id="IPR039542">
    <property type="entry name" value="Erv_N"/>
</dbReference>
<dbReference type="SUPFAM" id="SSF52833">
    <property type="entry name" value="Thioredoxin-like"/>
    <property type="match status" value="1"/>
</dbReference>
<dbReference type="Pfam" id="PF00085">
    <property type="entry name" value="Thioredoxin"/>
    <property type="match status" value="1"/>
</dbReference>
<comment type="subcellular location">
    <subcellularLocation>
        <location evidence="1">Membrane</location>
    </subcellularLocation>
</comment>
<keyword evidence="3 5" id="KW-1133">Transmembrane helix</keyword>
<gene>
    <name evidence="7" type="ORF">LSP00402_LOCUS19929</name>
</gene>
<feature type="domain" description="Thioredoxin" evidence="6">
    <location>
        <begin position="106"/>
        <end position="254"/>
    </location>
</feature>
<dbReference type="AlphaFoldDB" id="A0A7S2U0Z0"/>
<dbReference type="InterPro" id="IPR036249">
    <property type="entry name" value="Thioredoxin-like_sf"/>
</dbReference>
<dbReference type="Pfam" id="PF13850">
    <property type="entry name" value="ERGIC_N"/>
    <property type="match status" value="1"/>
</dbReference>
<evidence type="ECO:0000313" key="7">
    <source>
        <dbReference type="EMBL" id="CAD9775925.1"/>
    </source>
</evidence>
<name>A0A7S2U0Z0_9EUKA</name>
<dbReference type="PANTHER" id="PTHR10984">
    <property type="entry name" value="ENDOPLASMIC RETICULUM-GOLGI INTERMEDIATE COMPARTMENT PROTEIN"/>
    <property type="match status" value="1"/>
</dbReference>
<keyword evidence="4 5" id="KW-0472">Membrane</keyword>
<dbReference type="GO" id="GO:0030134">
    <property type="term" value="C:COPII-coated ER to Golgi transport vesicle"/>
    <property type="evidence" value="ECO:0007669"/>
    <property type="project" value="TreeGrafter"/>
</dbReference>
<proteinExistence type="predicted"/>
<evidence type="ECO:0000256" key="3">
    <source>
        <dbReference type="ARBA" id="ARBA00022989"/>
    </source>
</evidence>
<dbReference type="InterPro" id="IPR045888">
    <property type="entry name" value="Erv"/>
</dbReference>
<dbReference type="PANTHER" id="PTHR10984:SF37">
    <property type="entry name" value="PROTEIN DISULFIDE-ISOMERASE 5-3"/>
    <property type="match status" value="1"/>
</dbReference>
<organism evidence="7">
    <name type="scientific">Lotharella oceanica</name>
    <dbReference type="NCBI Taxonomy" id="641309"/>
    <lineage>
        <taxon>Eukaryota</taxon>
        <taxon>Sar</taxon>
        <taxon>Rhizaria</taxon>
        <taxon>Cercozoa</taxon>
        <taxon>Chlorarachniophyceae</taxon>
        <taxon>Lotharella</taxon>
    </lineage>
</organism>
<dbReference type="Gene3D" id="3.40.30.10">
    <property type="entry name" value="Glutaredoxin"/>
    <property type="match status" value="1"/>
</dbReference>
<dbReference type="InterPro" id="IPR012936">
    <property type="entry name" value="Erv_C"/>
</dbReference>
<accession>A0A7S2U0Z0</accession>
<reference evidence="7" key="1">
    <citation type="submission" date="2021-01" db="EMBL/GenBank/DDBJ databases">
        <authorList>
            <person name="Corre E."/>
            <person name="Pelletier E."/>
            <person name="Niang G."/>
            <person name="Scheremetjew M."/>
            <person name="Finn R."/>
            <person name="Kale V."/>
            <person name="Holt S."/>
            <person name="Cochrane G."/>
            <person name="Meng A."/>
            <person name="Brown T."/>
            <person name="Cohen L."/>
        </authorList>
    </citation>
    <scope>NUCLEOTIDE SEQUENCE</scope>
    <source>
        <strain evidence="7">CCMP622</strain>
    </source>
</reference>
<dbReference type="InterPro" id="IPR013766">
    <property type="entry name" value="Thioredoxin_domain"/>
</dbReference>
<sequence length="456" mass="51577">MQSLKQFDFYKQVHSDFRIQTMGGGTISMLAAIFMTLLFTLELWSFISGFESTTIIVDQDSATSIWVNFNVTVPSCHCDHISVDVEDMLGTNVMDIQKNIEKIPLDEDGVELPDLDHSHHHAAPDGHVSEEENLVANEATTKETYEPTVLAADTFTKYVDTHEWVFVYFGASWCHWCQKLDPIWKAAGEVLKNRGAAISLPKVECTKDTALCQEHQVHALPTIQLFHNGHLVPPNYRGPRTVNDLVHFAENAAVSKKKAEEAKVANQGKTRNDVGCSVSGHLLVHRVPGSIQFSVKSGEHNFNREHINFTHVVHHFSFNSVPESWEEMLAVMEDDSHRALVSKWYGRNFNSPKDHVVHEHYLKVVQSQLKPLGLSSEKQMYEHTISSHSYVSEQLAHVRFHYDLSPMQVVKEWKRRPFYEFITNLLALIGGTFTVMGIVNEAYNGVVAKARMGKLG</sequence>